<evidence type="ECO:0000313" key="2">
    <source>
        <dbReference type="Proteomes" id="UP001186974"/>
    </source>
</evidence>
<name>A0ACC3DR94_9PEZI</name>
<feature type="non-terminal residue" evidence="1">
    <location>
        <position position="56"/>
    </location>
</feature>
<protein>
    <submittedName>
        <fullName evidence="1">Uncharacterized protein</fullName>
    </submittedName>
</protein>
<sequence>MSHLNLPSYLRPTLQHREDTRNYHGGIPTPDGQDSQLASPDDVASTDIPGFSPAVT</sequence>
<dbReference type="Proteomes" id="UP001186974">
    <property type="component" value="Unassembled WGS sequence"/>
</dbReference>
<comment type="caution">
    <text evidence="1">The sequence shown here is derived from an EMBL/GenBank/DDBJ whole genome shotgun (WGS) entry which is preliminary data.</text>
</comment>
<organism evidence="1 2">
    <name type="scientific">Coniosporium uncinatum</name>
    <dbReference type="NCBI Taxonomy" id="93489"/>
    <lineage>
        <taxon>Eukaryota</taxon>
        <taxon>Fungi</taxon>
        <taxon>Dikarya</taxon>
        <taxon>Ascomycota</taxon>
        <taxon>Pezizomycotina</taxon>
        <taxon>Dothideomycetes</taxon>
        <taxon>Dothideomycetes incertae sedis</taxon>
        <taxon>Coniosporium</taxon>
    </lineage>
</organism>
<gene>
    <name evidence="1" type="ORF">LTS18_005860</name>
</gene>
<keyword evidence="2" id="KW-1185">Reference proteome</keyword>
<proteinExistence type="predicted"/>
<accession>A0ACC3DR94</accession>
<evidence type="ECO:0000313" key="1">
    <source>
        <dbReference type="EMBL" id="KAK3079057.1"/>
    </source>
</evidence>
<dbReference type="EMBL" id="JAWDJW010001409">
    <property type="protein sequence ID" value="KAK3079057.1"/>
    <property type="molecule type" value="Genomic_DNA"/>
</dbReference>
<reference evidence="1" key="1">
    <citation type="submission" date="2024-09" db="EMBL/GenBank/DDBJ databases">
        <title>Black Yeasts Isolated from many extreme environments.</title>
        <authorList>
            <person name="Coleine C."/>
            <person name="Stajich J.E."/>
            <person name="Selbmann L."/>
        </authorList>
    </citation>
    <scope>NUCLEOTIDE SEQUENCE</scope>
    <source>
        <strain evidence="1">CCFEE 5737</strain>
    </source>
</reference>